<dbReference type="PANTHER" id="PTHR36851:SF1">
    <property type="entry name" value="GLYCO_TRANS_2-LIKE DOMAIN-CONTAINING PROTEIN"/>
    <property type="match status" value="1"/>
</dbReference>
<organism evidence="3 4">
    <name type="scientific">Candidatus Uhrbacteria bacterium CG_4_9_14_3_um_filter_50_9</name>
    <dbReference type="NCBI Taxonomy" id="1975035"/>
    <lineage>
        <taxon>Bacteria</taxon>
        <taxon>Candidatus Uhriibacteriota</taxon>
    </lineage>
</organism>
<dbReference type="Pfam" id="PF13632">
    <property type="entry name" value="Glyco_trans_2_3"/>
    <property type="match status" value="1"/>
</dbReference>
<feature type="domain" description="Glycosyltransferase 2-like" evidence="2">
    <location>
        <begin position="202"/>
        <end position="399"/>
    </location>
</feature>
<dbReference type="PANTHER" id="PTHR36851">
    <property type="entry name" value="UNNAMED PRODUCT"/>
    <property type="match status" value="1"/>
</dbReference>
<gene>
    <name evidence="3" type="ORF">CO174_03120</name>
</gene>
<keyword evidence="1" id="KW-0812">Transmembrane</keyword>
<feature type="transmembrane region" description="Helical" evidence="1">
    <location>
        <begin position="37"/>
        <end position="63"/>
    </location>
</feature>
<keyword evidence="1" id="KW-0472">Membrane</keyword>
<keyword evidence="1" id="KW-1133">Transmembrane helix</keyword>
<proteinExistence type="predicted"/>
<dbReference type="InterPro" id="IPR029044">
    <property type="entry name" value="Nucleotide-diphossugar_trans"/>
</dbReference>
<name>A0A2M7XC48_9BACT</name>
<sequence>MKERYHYGMMRFWEMFPGLLVWGTFFLALVLTFVQPLWVIVFIIVFDLLWLFRVVYFNIFVFISWRRYHRATKTDWQKQLADTPGSEKIYHLIFLPTYKEGYDIIRTTLKSIRDNSFPNERMIIVLGGEEGDRKSFLNYAKRAEQEFGKTFACLFSTLHPKGLPGEIQGKGSNLSWMGHRVEELLEEKFPHIKDRDLIVSAFDVDTIAHEQYFSYLTHLYCTVENPERSSYQPIALFSNNIWTSSAPVRIGAFGTTFWLFGELARPERLWTFSSHSMPWTMLKDVGFWQKDIVSEDSRIFMQAFLHYHGDYRVTPMFLPVSMDAVTGEGYMASLKALYRQMRRWAWGVEHLPFIIDGFRRDPQIPFRKKAQYIFNHIEGMFTWATAPIIMFVLGWLPLLIASKQTNALVQAAPFTLEQLMQLAMIGILVSAIMSLALLPQRPEKVRKHTWLVMLLQWILLPITFIIFGSFPAIDAQTRLMTGRYLGFDVTKKKRT</sequence>
<dbReference type="EMBL" id="PFWU01000036">
    <property type="protein sequence ID" value="PJA45470.1"/>
    <property type="molecule type" value="Genomic_DNA"/>
</dbReference>
<feature type="transmembrane region" description="Helical" evidence="1">
    <location>
        <begin position="450"/>
        <end position="473"/>
    </location>
</feature>
<feature type="transmembrane region" description="Helical" evidence="1">
    <location>
        <begin position="12"/>
        <end position="31"/>
    </location>
</feature>
<reference evidence="4" key="1">
    <citation type="submission" date="2017-09" db="EMBL/GenBank/DDBJ databases">
        <title>Depth-based differentiation of microbial function through sediment-hosted aquifers and enrichment of novel symbionts in the deep terrestrial subsurface.</title>
        <authorList>
            <person name="Probst A.J."/>
            <person name="Ladd B."/>
            <person name="Jarett J.K."/>
            <person name="Geller-Mcgrath D.E."/>
            <person name="Sieber C.M.K."/>
            <person name="Emerson J.B."/>
            <person name="Anantharaman K."/>
            <person name="Thomas B.C."/>
            <person name="Malmstrom R."/>
            <person name="Stieglmeier M."/>
            <person name="Klingl A."/>
            <person name="Woyke T."/>
            <person name="Ryan C.M."/>
            <person name="Banfield J.F."/>
        </authorList>
    </citation>
    <scope>NUCLEOTIDE SEQUENCE [LARGE SCALE GENOMIC DNA]</scope>
</reference>
<dbReference type="Proteomes" id="UP000229385">
    <property type="component" value="Unassembled WGS sequence"/>
</dbReference>
<accession>A0A2M7XC48</accession>
<evidence type="ECO:0000313" key="4">
    <source>
        <dbReference type="Proteomes" id="UP000229385"/>
    </source>
</evidence>
<dbReference type="Gene3D" id="3.90.550.10">
    <property type="entry name" value="Spore Coat Polysaccharide Biosynthesis Protein SpsA, Chain A"/>
    <property type="match status" value="1"/>
</dbReference>
<dbReference type="InterPro" id="IPR001173">
    <property type="entry name" value="Glyco_trans_2-like"/>
</dbReference>
<evidence type="ECO:0000313" key="3">
    <source>
        <dbReference type="EMBL" id="PJA45470.1"/>
    </source>
</evidence>
<evidence type="ECO:0000259" key="2">
    <source>
        <dbReference type="Pfam" id="PF13632"/>
    </source>
</evidence>
<evidence type="ECO:0000256" key="1">
    <source>
        <dbReference type="SAM" id="Phobius"/>
    </source>
</evidence>
<comment type="caution">
    <text evidence="3">The sequence shown here is derived from an EMBL/GenBank/DDBJ whole genome shotgun (WGS) entry which is preliminary data.</text>
</comment>
<dbReference type="AlphaFoldDB" id="A0A2M7XC48"/>
<feature type="transmembrane region" description="Helical" evidence="1">
    <location>
        <begin position="419"/>
        <end position="438"/>
    </location>
</feature>
<dbReference type="SUPFAM" id="SSF53448">
    <property type="entry name" value="Nucleotide-diphospho-sugar transferases"/>
    <property type="match status" value="1"/>
</dbReference>
<feature type="transmembrane region" description="Helical" evidence="1">
    <location>
        <begin position="377"/>
        <end position="399"/>
    </location>
</feature>
<protein>
    <recommendedName>
        <fullName evidence="2">Glycosyltransferase 2-like domain-containing protein</fullName>
    </recommendedName>
</protein>